<evidence type="ECO:0000256" key="6">
    <source>
        <dbReference type="ARBA" id="ARBA00023306"/>
    </source>
</evidence>
<comment type="similarity">
    <text evidence="2">Belongs to the DivIVA family.</text>
</comment>
<protein>
    <submittedName>
        <fullName evidence="9">Cell division protein DivIVA</fullName>
    </submittedName>
</protein>
<dbReference type="NCBIfam" id="TIGR03544">
    <property type="entry name" value="DivI1A_domain"/>
    <property type="match status" value="1"/>
</dbReference>
<dbReference type="PANTHER" id="PTHR35794">
    <property type="entry name" value="CELL DIVISION PROTEIN DIVIVA"/>
    <property type="match status" value="1"/>
</dbReference>
<sequence>MSLTPMDIHNKEFNTKMRGYDENEVDSFLDRIVDAYGDALDKNIDLTNENHQLKKEIGDLKQQLAEYDRIKDSLNKSLITAQANAEKIKQDAHEEARKILAQAKDSAADKTKDLQAQYDTLNNDYELLKGKVANFRDETQKLLKDQLKQLDDDSWQYYLDQYYGRTRLYPADGGQPVFPDQTPGSSEDSPTTEDSEKETPTVEASPVNISVQPVDNPTSNEVNSEQGLAEHQPKILSGDSPSHEENVNQPAPSPNQDKGPTIVFPDDYKKH</sequence>
<keyword evidence="6" id="KW-0131">Cell cycle</keyword>
<proteinExistence type="inferred from homology"/>
<feature type="compositionally biased region" description="Polar residues" evidence="8">
    <location>
        <begin position="247"/>
        <end position="258"/>
    </location>
</feature>
<dbReference type="Proteomes" id="UP000257317">
    <property type="component" value="Unassembled WGS sequence"/>
</dbReference>
<comment type="caution">
    <text evidence="9">The sequence shown here is derived from an EMBL/GenBank/DDBJ whole genome shotgun (WGS) entry which is preliminary data.</text>
</comment>
<feature type="coiled-coil region" evidence="7">
    <location>
        <begin position="36"/>
        <end position="138"/>
    </location>
</feature>
<comment type="subcellular location">
    <subcellularLocation>
        <location evidence="1">Cytoplasm</location>
    </subcellularLocation>
</comment>
<reference evidence="10" key="1">
    <citation type="submission" date="2018-03" db="EMBL/GenBank/DDBJ databases">
        <title>New taxa in the Lactobacillus gasseri group.</title>
        <authorList>
            <person name="Tanizawa Y."/>
            <person name="Tohno M."/>
            <person name="Endo A."/>
            <person name="Arita M."/>
        </authorList>
    </citation>
    <scope>NUCLEOTIDE SEQUENCE [LARGE SCALE GENOMIC DNA]</scope>
    <source>
        <strain evidence="10">DSM 24759</strain>
    </source>
</reference>
<evidence type="ECO:0000256" key="7">
    <source>
        <dbReference type="SAM" id="Coils"/>
    </source>
</evidence>
<evidence type="ECO:0000256" key="8">
    <source>
        <dbReference type="SAM" id="MobiDB-lite"/>
    </source>
</evidence>
<evidence type="ECO:0000256" key="3">
    <source>
        <dbReference type="ARBA" id="ARBA00022490"/>
    </source>
</evidence>
<dbReference type="InterPro" id="IPR007793">
    <property type="entry name" value="DivIVA_fam"/>
</dbReference>
<evidence type="ECO:0000256" key="2">
    <source>
        <dbReference type="ARBA" id="ARBA00009008"/>
    </source>
</evidence>
<evidence type="ECO:0000256" key="5">
    <source>
        <dbReference type="ARBA" id="ARBA00023054"/>
    </source>
</evidence>
<gene>
    <name evidence="9" type="primary">divIVA</name>
    <name evidence="9" type="ORF">LrDSM24759_05900</name>
</gene>
<feature type="region of interest" description="Disordered" evidence="8">
    <location>
        <begin position="170"/>
        <end position="271"/>
    </location>
</feature>
<dbReference type="InterPro" id="IPR019933">
    <property type="entry name" value="DivIVA_domain"/>
</dbReference>
<dbReference type="Gene3D" id="6.10.250.660">
    <property type="match status" value="1"/>
</dbReference>
<feature type="compositionally biased region" description="Polar residues" evidence="8">
    <location>
        <begin position="207"/>
        <end position="226"/>
    </location>
</feature>
<keyword evidence="10" id="KW-1185">Reference proteome</keyword>
<evidence type="ECO:0000313" key="9">
    <source>
        <dbReference type="EMBL" id="GBG04676.1"/>
    </source>
</evidence>
<evidence type="ECO:0000313" key="10">
    <source>
        <dbReference type="Proteomes" id="UP000257317"/>
    </source>
</evidence>
<dbReference type="GO" id="GO:0005737">
    <property type="term" value="C:cytoplasm"/>
    <property type="evidence" value="ECO:0007669"/>
    <property type="project" value="UniProtKB-SubCell"/>
</dbReference>
<evidence type="ECO:0000256" key="1">
    <source>
        <dbReference type="ARBA" id="ARBA00004496"/>
    </source>
</evidence>
<evidence type="ECO:0000256" key="4">
    <source>
        <dbReference type="ARBA" id="ARBA00022618"/>
    </source>
</evidence>
<dbReference type="AlphaFoldDB" id="A0A2Z6T6V9"/>
<accession>A0A2Z6T6V9</accession>
<keyword evidence="4 9" id="KW-0132">Cell division</keyword>
<dbReference type="GO" id="GO:0051301">
    <property type="term" value="P:cell division"/>
    <property type="evidence" value="ECO:0007669"/>
    <property type="project" value="UniProtKB-KW"/>
</dbReference>
<dbReference type="RefSeq" id="WP_117118019.1">
    <property type="nucleotide sequence ID" value="NZ_BFBY01000003.1"/>
</dbReference>
<organism evidence="9 10">
    <name type="scientific">Lactobacillus rodentium</name>
    <dbReference type="NCBI Taxonomy" id="947835"/>
    <lineage>
        <taxon>Bacteria</taxon>
        <taxon>Bacillati</taxon>
        <taxon>Bacillota</taxon>
        <taxon>Bacilli</taxon>
        <taxon>Lactobacillales</taxon>
        <taxon>Lactobacillaceae</taxon>
        <taxon>Lactobacillus</taxon>
    </lineage>
</organism>
<name>A0A2Z6T6V9_9LACO</name>
<dbReference type="EMBL" id="BFBY01000003">
    <property type="protein sequence ID" value="GBG04676.1"/>
    <property type="molecule type" value="Genomic_DNA"/>
</dbReference>
<dbReference type="PANTHER" id="PTHR35794:SF2">
    <property type="entry name" value="CELL DIVISION PROTEIN DIVIVA"/>
    <property type="match status" value="1"/>
</dbReference>
<dbReference type="Pfam" id="PF05103">
    <property type="entry name" value="DivIVA"/>
    <property type="match status" value="1"/>
</dbReference>
<keyword evidence="3" id="KW-0963">Cytoplasm</keyword>
<keyword evidence="5 7" id="KW-0175">Coiled coil</keyword>
<dbReference type="OrthoDB" id="9815492at2"/>